<keyword evidence="1" id="KW-0732">Signal</keyword>
<feature type="non-terminal residue" evidence="2">
    <location>
        <position position="60"/>
    </location>
</feature>
<accession>A0A7T8QSN3</accession>
<feature type="signal peptide" evidence="1">
    <location>
        <begin position="1"/>
        <end position="22"/>
    </location>
</feature>
<protein>
    <submittedName>
        <fullName evidence="2">Uncharacterized protein</fullName>
    </submittedName>
</protein>
<proteinExistence type="predicted"/>
<dbReference type="AlphaFoldDB" id="A0A7T8QSN3"/>
<dbReference type="Proteomes" id="UP000595437">
    <property type="component" value="Chromosome 4"/>
</dbReference>
<evidence type="ECO:0000313" key="2">
    <source>
        <dbReference type="EMBL" id="QQP53676.1"/>
    </source>
</evidence>
<sequence length="60" mass="6725">MTFICTHHPVLLPLKMLPLLLPHDCRLDGDNERVHIGSETCCMFGNEGSQNPLPWGVLKV</sequence>
<gene>
    <name evidence="2" type="ORF">FKW44_006230</name>
</gene>
<dbReference type="EMBL" id="CP045893">
    <property type="protein sequence ID" value="QQP53676.1"/>
    <property type="molecule type" value="Genomic_DNA"/>
</dbReference>
<evidence type="ECO:0000256" key="1">
    <source>
        <dbReference type="SAM" id="SignalP"/>
    </source>
</evidence>
<feature type="chain" id="PRO_5031221119" evidence="1">
    <location>
        <begin position="23"/>
        <end position="60"/>
    </location>
</feature>
<evidence type="ECO:0000313" key="3">
    <source>
        <dbReference type="Proteomes" id="UP000595437"/>
    </source>
</evidence>
<keyword evidence="3" id="KW-1185">Reference proteome</keyword>
<name>A0A7T8QSN3_CALRO</name>
<reference evidence="3" key="1">
    <citation type="submission" date="2021-01" db="EMBL/GenBank/DDBJ databases">
        <title>Caligus Genome Assembly.</title>
        <authorList>
            <person name="Gallardo-Escarate C."/>
        </authorList>
    </citation>
    <scope>NUCLEOTIDE SEQUENCE [LARGE SCALE GENOMIC DNA]</scope>
</reference>
<organism evidence="2 3">
    <name type="scientific">Caligus rogercresseyi</name>
    <name type="common">Sea louse</name>
    <dbReference type="NCBI Taxonomy" id="217165"/>
    <lineage>
        <taxon>Eukaryota</taxon>
        <taxon>Metazoa</taxon>
        <taxon>Ecdysozoa</taxon>
        <taxon>Arthropoda</taxon>
        <taxon>Crustacea</taxon>
        <taxon>Multicrustacea</taxon>
        <taxon>Hexanauplia</taxon>
        <taxon>Copepoda</taxon>
        <taxon>Siphonostomatoida</taxon>
        <taxon>Caligidae</taxon>
        <taxon>Caligus</taxon>
    </lineage>
</organism>